<comment type="subcellular location">
    <subcellularLocation>
        <location evidence="1">Membrane</location>
        <topology evidence="1">Multi-pass membrane protein</topology>
    </subcellularLocation>
</comment>
<feature type="transmembrane region" description="Helical" evidence="6">
    <location>
        <begin position="278"/>
        <end position="299"/>
    </location>
</feature>
<keyword evidence="5 6" id="KW-0472">Membrane</keyword>
<feature type="transmembrane region" description="Helical" evidence="6">
    <location>
        <begin position="319"/>
        <end position="342"/>
    </location>
</feature>
<name>A0A1I8E8T1_WUCBA</name>
<dbReference type="GO" id="GO:0016020">
    <property type="term" value="C:membrane"/>
    <property type="evidence" value="ECO:0007669"/>
    <property type="project" value="UniProtKB-SubCell"/>
</dbReference>
<evidence type="ECO:0000256" key="4">
    <source>
        <dbReference type="ARBA" id="ARBA00022989"/>
    </source>
</evidence>
<dbReference type="PANTHER" id="PTHR21433:SF0">
    <property type="entry name" value="TRANSMEMBRANE PROTEIN 120 HOMOLOG"/>
    <property type="match status" value="1"/>
</dbReference>
<protein>
    <submittedName>
        <fullName evidence="7">Transmembrane protein 120A</fullName>
    </submittedName>
</protein>
<proteinExistence type="inferred from homology"/>
<accession>A0A1I8E8T1</accession>
<feature type="transmembrane region" description="Helical" evidence="6">
    <location>
        <begin position="148"/>
        <end position="167"/>
    </location>
</feature>
<dbReference type="PANTHER" id="PTHR21433">
    <property type="entry name" value="TRANSMEMBRANE PROTEIN INDUCED BY TUMOR NECROSIS FACTOR ALPHA"/>
    <property type="match status" value="1"/>
</dbReference>
<dbReference type="Pfam" id="PF07851">
    <property type="entry name" value="TMEM120A-B"/>
    <property type="match status" value="1"/>
</dbReference>
<evidence type="ECO:0000256" key="1">
    <source>
        <dbReference type="ARBA" id="ARBA00004141"/>
    </source>
</evidence>
<feature type="transmembrane region" description="Helical" evidence="6">
    <location>
        <begin position="234"/>
        <end position="251"/>
    </location>
</feature>
<comment type="similarity">
    <text evidence="2">Belongs to the TMEM120 family.</text>
</comment>
<evidence type="ECO:0000256" key="3">
    <source>
        <dbReference type="ARBA" id="ARBA00022692"/>
    </source>
</evidence>
<dbReference type="WBParaSite" id="maker-PairedContig_1052-snap-gene-1.16-mRNA-1">
    <property type="protein sequence ID" value="maker-PairedContig_1052-snap-gene-1.16-mRNA-1"/>
    <property type="gene ID" value="maker-PairedContig_1052-snap-gene-1.16"/>
</dbReference>
<keyword evidence="3 6" id="KW-0812">Transmembrane</keyword>
<reference evidence="7" key="1">
    <citation type="submission" date="2016-11" db="UniProtKB">
        <authorList>
            <consortium name="WormBaseParasite"/>
        </authorList>
    </citation>
    <scope>IDENTIFICATION</scope>
    <source>
        <strain evidence="7">pt0022</strain>
    </source>
</reference>
<dbReference type="AlphaFoldDB" id="A0A1I8E8T1"/>
<evidence type="ECO:0000313" key="7">
    <source>
        <dbReference type="WBParaSite" id="maker-PairedContig_1052-snap-gene-1.16-mRNA-1"/>
    </source>
</evidence>
<feature type="transmembrane region" description="Helical" evidence="6">
    <location>
        <begin position="173"/>
        <end position="192"/>
    </location>
</feature>
<organism evidence="7">
    <name type="scientific">Wuchereria bancrofti</name>
    <dbReference type="NCBI Taxonomy" id="6293"/>
    <lineage>
        <taxon>Eukaryota</taxon>
        <taxon>Metazoa</taxon>
        <taxon>Ecdysozoa</taxon>
        <taxon>Nematoda</taxon>
        <taxon>Chromadorea</taxon>
        <taxon>Rhabditida</taxon>
        <taxon>Spirurina</taxon>
        <taxon>Spiruromorpha</taxon>
        <taxon>Filarioidea</taxon>
        <taxon>Onchocercidae</taxon>
        <taxon>Wuchereria</taxon>
    </lineage>
</organism>
<sequence length="370" mass="43364">MVQFCGDIRKAMADEKSPFVRMSDEWRSLKDEFEEIEDHHRIYLGKLQEVSKLQEGCQKSVKHCLYRISKIRESLRSLKGKEQPENVEYLKTVKEGIAELERRSQDMKGELPVQSNGLYLSIILGSNLNVSLMNKNDRYRYKKEYEKFKVTVNCALLSLLFFAYIFTSRVLDLAINFVLVWFYCTLTIREAILRINGSRIKGWWIMHHYVSCVLSGITVTWGDGECYRSIRTQFIMFCFFLSFVQLLQCRYQTGCLRRLHALGQRYSMDVSVEGFSSWMFKGLTFLIPFLILTYIFQFYNSYKLYYLTKAPICIGQWQVQILAYGFFLVACCNMSTLLSVLVNKWKQGGHTRTLAALRSKYRTDSPAKIE</sequence>
<keyword evidence="4 6" id="KW-1133">Transmembrane helix</keyword>
<evidence type="ECO:0000256" key="5">
    <source>
        <dbReference type="ARBA" id="ARBA00023136"/>
    </source>
</evidence>
<feature type="transmembrane region" description="Helical" evidence="6">
    <location>
        <begin position="204"/>
        <end position="222"/>
    </location>
</feature>
<evidence type="ECO:0000256" key="6">
    <source>
        <dbReference type="SAM" id="Phobius"/>
    </source>
</evidence>
<dbReference type="InterPro" id="IPR012926">
    <property type="entry name" value="TMEM120A/B"/>
</dbReference>
<evidence type="ECO:0000256" key="2">
    <source>
        <dbReference type="ARBA" id="ARBA00009700"/>
    </source>
</evidence>